<dbReference type="EMBL" id="JADCNL010000007">
    <property type="protein sequence ID" value="KAG0472626.1"/>
    <property type="molecule type" value="Genomic_DNA"/>
</dbReference>
<comment type="caution">
    <text evidence="1">The sequence shown here is derived from an EMBL/GenBank/DDBJ whole genome shotgun (WGS) entry which is preliminary data.</text>
</comment>
<accession>A0A835QG50</accession>
<dbReference type="EMBL" id="JADCNM010000007">
    <property type="protein sequence ID" value="KAG0474359.1"/>
    <property type="molecule type" value="Genomic_DNA"/>
</dbReference>
<reference evidence="3 4" key="1">
    <citation type="journal article" date="2020" name="Nat. Food">
        <title>A phased Vanilla planifolia genome enables genetic improvement of flavour and production.</title>
        <authorList>
            <person name="Hasing T."/>
            <person name="Tang H."/>
            <person name="Brym M."/>
            <person name="Khazi F."/>
            <person name="Huang T."/>
            <person name="Chambers A.H."/>
        </authorList>
    </citation>
    <scope>NUCLEOTIDE SEQUENCE [LARGE SCALE GENOMIC DNA]</scope>
    <source>
        <tissue evidence="1">Leaf</tissue>
    </source>
</reference>
<dbReference type="AlphaFoldDB" id="A0A835QG50"/>
<evidence type="ECO:0000313" key="1">
    <source>
        <dbReference type="EMBL" id="KAG0472626.1"/>
    </source>
</evidence>
<dbReference type="Proteomes" id="UP000639772">
    <property type="component" value="Chromosome 7"/>
</dbReference>
<keyword evidence="3" id="KW-1185">Reference proteome</keyword>
<name>A0A835QG50_VANPL</name>
<evidence type="ECO:0000313" key="3">
    <source>
        <dbReference type="Proteomes" id="UP000636800"/>
    </source>
</evidence>
<organism evidence="1 3">
    <name type="scientific">Vanilla planifolia</name>
    <name type="common">Vanilla</name>
    <dbReference type="NCBI Taxonomy" id="51239"/>
    <lineage>
        <taxon>Eukaryota</taxon>
        <taxon>Viridiplantae</taxon>
        <taxon>Streptophyta</taxon>
        <taxon>Embryophyta</taxon>
        <taxon>Tracheophyta</taxon>
        <taxon>Spermatophyta</taxon>
        <taxon>Magnoliopsida</taxon>
        <taxon>Liliopsida</taxon>
        <taxon>Asparagales</taxon>
        <taxon>Orchidaceae</taxon>
        <taxon>Vanilloideae</taxon>
        <taxon>Vanilleae</taxon>
        <taxon>Vanilla</taxon>
    </lineage>
</organism>
<dbReference type="Proteomes" id="UP000636800">
    <property type="component" value="Chromosome 7"/>
</dbReference>
<proteinExistence type="predicted"/>
<evidence type="ECO:0000313" key="4">
    <source>
        <dbReference type="Proteomes" id="UP000639772"/>
    </source>
</evidence>
<gene>
    <name evidence="2" type="ORF">HPP92_014045</name>
    <name evidence="1" type="ORF">HPP92_014483</name>
</gene>
<sequence length="95" mass="10313">MALMKRTGWTSTQSDLQLGGASRVEILSPGGVLVSLCCCSRQRPPLIATNLHDSHSCIHSTASEEEYSDRRAPHLVACLLARCSSRCWGLEAATR</sequence>
<protein>
    <submittedName>
        <fullName evidence="1">Uncharacterized protein</fullName>
    </submittedName>
</protein>
<evidence type="ECO:0000313" key="2">
    <source>
        <dbReference type="EMBL" id="KAG0474359.1"/>
    </source>
</evidence>